<comment type="caution">
    <text evidence="2">The sequence shown here is derived from an EMBL/GenBank/DDBJ whole genome shotgun (WGS) entry which is preliminary data.</text>
</comment>
<gene>
    <name evidence="2" type="ORF">RFI_12438</name>
</gene>
<feature type="coiled-coil region" evidence="1">
    <location>
        <begin position="104"/>
        <end position="170"/>
    </location>
</feature>
<protein>
    <submittedName>
        <fullName evidence="2">Uncharacterized protein</fullName>
    </submittedName>
</protein>
<name>X6NH92_RETFI</name>
<evidence type="ECO:0000313" key="3">
    <source>
        <dbReference type="Proteomes" id="UP000023152"/>
    </source>
</evidence>
<dbReference type="AlphaFoldDB" id="X6NH92"/>
<proteinExistence type="predicted"/>
<dbReference type="Proteomes" id="UP000023152">
    <property type="component" value="Unassembled WGS sequence"/>
</dbReference>
<evidence type="ECO:0000256" key="1">
    <source>
        <dbReference type="SAM" id="Coils"/>
    </source>
</evidence>
<keyword evidence="1" id="KW-0175">Coiled coil</keyword>
<sequence length="188" mass="21869">MRKIQPPAARIQRPAFKLVNQENVPPAVNKLATVSESPKETIESLQKRLIELSQSKEKELEKLNASSSELQSNGEEEEILECLQLLFLFQKRKFLSHTHIFDSEEKIFKKIVQLEKSNEALKEELEQLKTQHAEELQGCQHKAQMSNMQLAALKEHLATVNKKNAEMRLQVSLEYNTPQKFLFFFFLF</sequence>
<organism evidence="2 3">
    <name type="scientific">Reticulomyxa filosa</name>
    <dbReference type="NCBI Taxonomy" id="46433"/>
    <lineage>
        <taxon>Eukaryota</taxon>
        <taxon>Sar</taxon>
        <taxon>Rhizaria</taxon>
        <taxon>Retaria</taxon>
        <taxon>Foraminifera</taxon>
        <taxon>Monothalamids</taxon>
        <taxon>Reticulomyxidae</taxon>
        <taxon>Reticulomyxa</taxon>
    </lineage>
</organism>
<dbReference type="EMBL" id="ASPP01009011">
    <property type="protein sequence ID" value="ETO24722.1"/>
    <property type="molecule type" value="Genomic_DNA"/>
</dbReference>
<evidence type="ECO:0000313" key="2">
    <source>
        <dbReference type="EMBL" id="ETO24722.1"/>
    </source>
</evidence>
<feature type="coiled-coil region" evidence="1">
    <location>
        <begin position="42"/>
        <end position="73"/>
    </location>
</feature>
<accession>X6NH92</accession>
<reference evidence="2 3" key="1">
    <citation type="journal article" date="2013" name="Curr. Biol.">
        <title>The Genome of the Foraminiferan Reticulomyxa filosa.</title>
        <authorList>
            <person name="Glockner G."/>
            <person name="Hulsmann N."/>
            <person name="Schleicher M."/>
            <person name="Noegel A.A."/>
            <person name="Eichinger L."/>
            <person name="Gallinger C."/>
            <person name="Pawlowski J."/>
            <person name="Sierra R."/>
            <person name="Euteneuer U."/>
            <person name="Pillet L."/>
            <person name="Moustafa A."/>
            <person name="Platzer M."/>
            <person name="Groth M."/>
            <person name="Szafranski K."/>
            <person name="Schliwa M."/>
        </authorList>
    </citation>
    <scope>NUCLEOTIDE SEQUENCE [LARGE SCALE GENOMIC DNA]</scope>
</reference>
<keyword evidence="3" id="KW-1185">Reference proteome</keyword>